<evidence type="ECO:0000313" key="10">
    <source>
        <dbReference type="Proteomes" id="UP000294200"/>
    </source>
</evidence>
<proteinExistence type="inferred from homology"/>
<dbReference type="Pfam" id="PF03824">
    <property type="entry name" value="NicO"/>
    <property type="match status" value="1"/>
</dbReference>
<evidence type="ECO:0000256" key="5">
    <source>
        <dbReference type="ARBA" id="ARBA00022692"/>
    </source>
</evidence>
<evidence type="ECO:0000256" key="2">
    <source>
        <dbReference type="ARBA" id="ARBA00010892"/>
    </source>
</evidence>
<dbReference type="PANTHER" id="PTHR31611">
    <property type="entry name" value="HIGH-AFFINITY NICKEL TRANSPORT PROTEIN NIC1"/>
    <property type="match status" value="1"/>
</dbReference>
<comment type="caution">
    <text evidence="9">The sequence shown here is derived from an EMBL/GenBank/DDBJ whole genome shotgun (WGS) entry which is preliminary data.</text>
</comment>
<evidence type="ECO:0000256" key="3">
    <source>
        <dbReference type="ARBA" id="ARBA00022448"/>
    </source>
</evidence>
<organism evidence="9 10">
    <name type="scientific">Paraburkholderia steynii</name>
    <dbReference type="NCBI Taxonomy" id="1245441"/>
    <lineage>
        <taxon>Bacteria</taxon>
        <taxon>Pseudomonadati</taxon>
        <taxon>Pseudomonadota</taxon>
        <taxon>Betaproteobacteria</taxon>
        <taxon>Burkholderiales</taxon>
        <taxon>Burkholderiaceae</taxon>
        <taxon>Paraburkholderia</taxon>
    </lineage>
</organism>
<protein>
    <recommendedName>
        <fullName evidence="8">Nickel/cobalt efflux system</fullName>
    </recommendedName>
</protein>
<keyword evidence="10" id="KW-1185">Reference proteome</keyword>
<evidence type="ECO:0000256" key="1">
    <source>
        <dbReference type="ARBA" id="ARBA00004127"/>
    </source>
</evidence>
<dbReference type="InterPro" id="IPR011541">
    <property type="entry name" value="Ni/Co_transpt_high_affinity"/>
</dbReference>
<evidence type="ECO:0000256" key="8">
    <source>
        <dbReference type="RuleBase" id="RU362101"/>
    </source>
</evidence>
<keyword evidence="4" id="KW-0533">Nickel</keyword>
<dbReference type="GO" id="GO:0012505">
    <property type="term" value="C:endomembrane system"/>
    <property type="evidence" value="ECO:0007669"/>
    <property type="project" value="UniProtKB-SubCell"/>
</dbReference>
<name>A0A4R0X850_9BURK</name>
<dbReference type="PANTHER" id="PTHR31611:SF0">
    <property type="entry name" value="HIGH-AFFINITY NICKEL TRANSPORT PROTEIN NIC1"/>
    <property type="match status" value="1"/>
</dbReference>
<gene>
    <name evidence="9" type="ORF">BZM27_52950</name>
</gene>
<keyword evidence="6" id="KW-1133">Transmembrane helix</keyword>
<keyword evidence="5" id="KW-0812">Transmembrane</keyword>
<dbReference type="AlphaFoldDB" id="A0A4R0X850"/>
<evidence type="ECO:0000256" key="6">
    <source>
        <dbReference type="ARBA" id="ARBA00022989"/>
    </source>
</evidence>
<dbReference type="GO" id="GO:0005886">
    <property type="term" value="C:plasma membrane"/>
    <property type="evidence" value="ECO:0007669"/>
    <property type="project" value="UniProtKB-SubCell"/>
</dbReference>
<reference evidence="9 10" key="1">
    <citation type="submission" date="2017-02" db="EMBL/GenBank/DDBJ databases">
        <title>Paraburkholderia sophoroidis sp. nov. and Paraburkholderia steynii sp. nov. rhizobial symbionts of the fynbos legume Hypocalyptus sophoroides.</title>
        <authorList>
            <person name="Steenkamp E.T."/>
            <person name="Beukes C.W."/>
            <person name="Van Zyl E."/>
            <person name="Avontuur J."/>
            <person name="Chan W.Y."/>
            <person name="Hassen A."/>
            <person name="Palmer M."/>
            <person name="Mthombeni L."/>
            <person name="Phalane F."/>
            <person name="Sereme K."/>
            <person name="Venter S.N."/>
        </authorList>
    </citation>
    <scope>NUCLEOTIDE SEQUENCE [LARGE SCALE GENOMIC DNA]</scope>
    <source>
        <strain evidence="9 10">HC1.1ba</strain>
    </source>
</reference>
<sequence length="64" mass="7015">MVSSAKWIFPLGFLFGLGFDTATEVTLLGLSASQAQQGFSLGDFMLFLHCLQRVCPSLIRQTAF</sequence>
<evidence type="ECO:0000313" key="9">
    <source>
        <dbReference type="EMBL" id="TCG02829.1"/>
    </source>
</evidence>
<dbReference type="Proteomes" id="UP000294200">
    <property type="component" value="Unassembled WGS sequence"/>
</dbReference>
<accession>A0A4R0X850</accession>
<comment type="subcellular location">
    <subcellularLocation>
        <location evidence="8">Cell membrane</location>
        <topology evidence="8">Multi-pass membrane protein</topology>
    </subcellularLocation>
    <subcellularLocation>
        <location evidence="1">Endomembrane system</location>
        <topology evidence="1">Multi-pass membrane protein</topology>
    </subcellularLocation>
</comment>
<keyword evidence="7" id="KW-0472">Membrane</keyword>
<comment type="similarity">
    <text evidence="2 8">Belongs to the NiCoT transporter (TC 2.A.52) family.</text>
</comment>
<dbReference type="GO" id="GO:0015099">
    <property type="term" value="F:nickel cation transmembrane transporter activity"/>
    <property type="evidence" value="ECO:0007669"/>
    <property type="project" value="UniProtKB-UniRule"/>
</dbReference>
<keyword evidence="3 8" id="KW-0813">Transport</keyword>
<dbReference type="InterPro" id="IPR004688">
    <property type="entry name" value="Ni/Co_transpt"/>
</dbReference>
<dbReference type="EMBL" id="MWML01000708">
    <property type="protein sequence ID" value="TCG02829.1"/>
    <property type="molecule type" value="Genomic_DNA"/>
</dbReference>
<evidence type="ECO:0000256" key="7">
    <source>
        <dbReference type="ARBA" id="ARBA00023136"/>
    </source>
</evidence>
<evidence type="ECO:0000256" key="4">
    <source>
        <dbReference type="ARBA" id="ARBA00022596"/>
    </source>
</evidence>